<sequence>MRAGTLPCGPARPGHPTRPCRRTRRRGDAAAASAAPTRLRPGPAQPSAVGQFFGRALRGDWAGAAQAALWPVGFLLVSAFAFAVPSYGQDSDDVVVGFTDRMRIALAALLQGVGGGLEVSGAASSSDSSLYDGGYEAGTSGTASISLVPLLVTVLWIVLLVVGVRMLRGRLYARVVPGAPDGATAGLEAAVRVALLVTGATLLLALIAQPGIEGVDLSTTPFLTALWTLLLTLAVAGGVLHADDLRYRVAEARPGVRMTVRAFGTAVRAMGWVLLIAAVLGYLGLALFGEDGGNSAADVADSSEFDGSAAAALGAFLMLLPNLALGVLGLSWGAPLQMEARGTSSFGGGGYERESFGLSRLGDELGSGAVAYALALGLVCALTAGVLIARRSLDRREQLLSAGLFFGLFLLLAGVGGLGVDYTGGFDFFGSSSSGSGQVDVGLSVPDALLFGLLWIGGAAFVGPYLAQVAGAGTGAGTGMPPMPPTPGQVPGQAPGQAAAYSGQLPPPGDRFTPYQPPPADRFQQPHEQQPQQPQHPHQPPSPYDPHPVDPHTVDPHTVHLTPPAGPPPRSKRRVGIWVGTLAGAFVIGGGAAAGVLLLQDDGDGGKDDGEGGRPVAAQTTKPSAGTSPTPTPSASPDAASDPASASASAEPTDMPDIPAGYHQVFDEKGFSFAVPEQWDRQGIENDSQITYAGSTGQEHFLVGVIPAADYTSYDNFLAMEKHLQADKKKSGYQRLRLERNTFQGRTGALWEYTYENEAGQTIHGIDQAYIAADGTEYAILLSAREDVWGRSQQMHRVALDTWRLTDTD</sequence>
<evidence type="ECO:0000313" key="2">
    <source>
        <dbReference type="Proteomes" id="UP001432251"/>
    </source>
</evidence>
<dbReference type="Proteomes" id="UP001432251">
    <property type="component" value="Chromosome"/>
</dbReference>
<protein>
    <submittedName>
        <fullName evidence="1">Uncharacterized protein</fullName>
    </submittedName>
</protein>
<reference evidence="1" key="1">
    <citation type="journal article" date="2025" name="Int. J. Syst. Evol. Microbiol.">
        <title>Streptomyces citrinus sp. nov., with yellow diffusible pigment.</title>
        <authorList>
            <person name="He Y."/>
            <person name="Yang E."/>
            <person name="Xu J."/>
            <person name="Sun Y."/>
            <person name="Sun L."/>
        </authorList>
    </citation>
    <scope>NUCLEOTIDE SEQUENCE</scope>
    <source>
        <strain evidence="1">Q6</strain>
    </source>
</reference>
<accession>A0ACD5ACK3</accession>
<proteinExistence type="predicted"/>
<keyword evidence="2" id="KW-1185">Reference proteome</keyword>
<dbReference type="EMBL" id="CP146022">
    <property type="protein sequence ID" value="WWQ64859.1"/>
    <property type="molecule type" value="Genomic_DNA"/>
</dbReference>
<evidence type="ECO:0000313" key="1">
    <source>
        <dbReference type="EMBL" id="WWQ64859.1"/>
    </source>
</evidence>
<organism evidence="1 2">
    <name type="scientific">Streptomyces citrinus</name>
    <dbReference type="NCBI Taxonomy" id="3118173"/>
    <lineage>
        <taxon>Bacteria</taxon>
        <taxon>Bacillati</taxon>
        <taxon>Actinomycetota</taxon>
        <taxon>Actinomycetes</taxon>
        <taxon>Kitasatosporales</taxon>
        <taxon>Streptomycetaceae</taxon>
        <taxon>Streptomyces</taxon>
    </lineage>
</organism>
<name>A0ACD5ACK3_9ACTN</name>
<gene>
    <name evidence="1" type="ORF">V2W30_16890</name>
</gene>